<dbReference type="AlphaFoldDB" id="A0A7G9Y580"/>
<dbReference type="EMBL" id="MT631136">
    <property type="protein sequence ID" value="QNO45611.1"/>
    <property type="molecule type" value="Genomic_DNA"/>
</dbReference>
<organism evidence="2">
    <name type="scientific">Candidatus Methanogaster sp. ANME-2c ERB4</name>
    <dbReference type="NCBI Taxonomy" id="2759911"/>
    <lineage>
        <taxon>Archaea</taxon>
        <taxon>Methanobacteriati</taxon>
        <taxon>Methanobacteriota</taxon>
        <taxon>Stenosarchaea group</taxon>
        <taxon>Methanomicrobia</taxon>
        <taxon>Methanosarcinales</taxon>
        <taxon>ANME-2 cluster</taxon>
        <taxon>Candidatus Methanogasteraceae</taxon>
        <taxon>Candidatus Methanogaster</taxon>
    </lineage>
</organism>
<protein>
    <recommendedName>
        <fullName evidence="5">HTH marR-type domain-containing protein</fullName>
    </recommendedName>
</protein>
<dbReference type="InterPro" id="IPR036390">
    <property type="entry name" value="WH_DNA-bd_sf"/>
</dbReference>
<dbReference type="EMBL" id="MT630794">
    <property type="protein sequence ID" value="QNO43164.1"/>
    <property type="molecule type" value="Genomic_DNA"/>
</dbReference>
<evidence type="ECO:0008006" key="5">
    <source>
        <dbReference type="Google" id="ProtNLM"/>
    </source>
</evidence>
<evidence type="ECO:0000313" key="2">
    <source>
        <dbReference type="EMBL" id="QNO43164.1"/>
    </source>
</evidence>
<sequence length="97" mass="10871">MSALEKVFGRTAQMIVLENLIKNRGTFTYLSGIAEETGLSHSSVSRVIEPLLAIKIITEKKVGKQIRTFTLDEENPLTTFLLDTYDELAKLLPDDDN</sequence>
<evidence type="ECO:0000313" key="1">
    <source>
        <dbReference type="EMBL" id="QNO42193.1"/>
    </source>
</evidence>
<name>A0A7G9Y580_9EURY</name>
<proteinExistence type="predicted"/>
<evidence type="ECO:0000313" key="4">
    <source>
        <dbReference type="EMBL" id="QNO45611.1"/>
    </source>
</evidence>
<gene>
    <name evidence="3" type="ORF">ENHEOKDH_00001</name>
    <name evidence="4" type="ORF">JMABOEBK_00008</name>
    <name evidence="2" type="ORF">OODLAJBE_00006</name>
    <name evidence="1" type="ORF">OONBJFFA_00008</name>
</gene>
<dbReference type="InterPro" id="IPR036388">
    <property type="entry name" value="WH-like_DNA-bd_sf"/>
</dbReference>
<accession>A0A7G9Y580</accession>
<dbReference type="EMBL" id="MT631094">
    <property type="protein sequence ID" value="QNO45310.1"/>
    <property type="molecule type" value="Genomic_DNA"/>
</dbReference>
<dbReference type="SUPFAM" id="SSF46785">
    <property type="entry name" value="Winged helix' DNA-binding domain"/>
    <property type="match status" value="1"/>
</dbReference>
<dbReference type="EMBL" id="MT630718">
    <property type="protein sequence ID" value="QNO42193.1"/>
    <property type="molecule type" value="Genomic_DNA"/>
</dbReference>
<evidence type="ECO:0000313" key="3">
    <source>
        <dbReference type="EMBL" id="QNO45310.1"/>
    </source>
</evidence>
<dbReference type="Gene3D" id="1.10.10.10">
    <property type="entry name" value="Winged helix-like DNA-binding domain superfamily/Winged helix DNA-binding domain"/>
    <property type="match status" value="1"/>
</dbReference>
<reference evidence="2" key="1">
    <citation type="submission" date="2020-06" db="EMBL/GenBank/DDBJ databases">
        <title>Unique genomic features of the anaerobic methanotrophic archaea.</title>
        <authorList>
            <person name="Chadwick G.L."/>
            <person name="Skennerton C.T."/>
            <person name="Laso-Perez R."/>
            <person name="Leu A.O."/>
            <person name="Speth D.R."/>
            <person name="Yu H."/>
            <person name="Morgan-Lang C."/>
            <person name="Hatzenpichler R."/>
            <person name="Goudeau D."/>
            <person name="Malmstrom R."/>
            <person name="Brazelton W.J."/>
            <person name="Woyke T."/>
            <person name="Hallam S.J."/>
            <person name="Tyson G.W."/>
            <person name="Wegener G."/>
            <person name="Boetius A."/>
            <person name="Orphan V."/>
        </authorList>
    </citation>
    <scope>NUCLEOTIDE SEQUENCE</scope>
</reference>